<feature type="compositionally biased region" description="Polar residues" evidence="1">
    <location>
        <begin position="641"/>
        <end position="657"/>
    </location>
</feature>
<feature type="compositionally biased region" description="Basic and acidic residues" evidence="1">
    <location>
        <begin position="536"/>
        <end position="556"/>
    </location>
</feature>
<feature type="compositionally biased region" description="Polar residues" evidence="1">
    <location>
        <begin position="916"/>
        <end position="1006"/>
    </location>
</feature>
<feature type="compositionally biased region" description="Low complexity" evidence="1">
    <location>
        <begin position="617"/>
        <end position="630"/>
    </location>
</feature>
<accession>A0A6P7SRI4</accession>
<protein>
    <submittedName>
        <fullName evidence="5">Microtubule-associated protein futsch isoform X1</fullName>
    </submittedName>
</protein>
<feature type="compositionally biased region" description="Polar residues" evidence="1">
    <location>
        <begin position="1369"/>
        <end position="1391"/>
    </location>
</feature>
<feature type="compositionally biased region" description="Basic and acidic residues" evidence="1">
    <location>
        <begin position="749"/>
        <end position="764"/>
    </location>
</feature>
<dbReference type="PANTHER" id="PTHR13843">
    <property type="entry name" value="MICROTUBULE-ASSOCIATED PROTEIN"/>
    <property type="match status" value="1"/>
</dbReference>
<feature type="compositionally biased region" description="Polar residues" evidence="1">
    <location>
        <begin position="1038"/>
        <end position="1067"/>
    </location>
</feature>
<dbReference type="InterPro" id="IPR056617">
    <property type="entry name" value="MAP1B/S_N"/>
</dbReference>
<feature type="compositionally biased region" description="Basic and acidic residues" evidence="1">
    <location>
        <begin position="1068"/>
        <end position="1107"/>
    </location>
</feature>
<dbReference type="RefSeq" id="XP_029640546.1">
    <property type="nucleotide sequence ID" value="XM_029784686.2"/>
</dbReference>
<feature type="compositionally biased region" description="Low complexity" evidence="1">
    <location>
        <begin position="1460"/>
        <end position="1472"/>
    </location>
</feature>
<dbReference type="GO" id="GO:0003779">
    <property type="term" value="F:actin binding"/>
    <property type="evidence" value="ECO:0007669"/>
    <property type="project" value="TreeGrafter"/>
</dbReference>
<feature type="compositionally biased region" description="Acidic residues" evidence="1">
    <location>
        <begin position="1239"/>
        <end position="1249"/>
    </location>
</feature>
<dbReference type="GO" id="GO:0008017">
    <property type="term" value="F:microtubule binding"/>
    <property type="evidence" value="ECO:0007669"/>
    <property type="project" value="InterPro"/>
</dbReference>
<keyword evidence="4" id="KW-1185">Reference proteome</keyword>
<feature type="compositionally biased region" description="Basic and acidic residues" evidence="1">
    <location>
        <begin position="718"/>
        <end position="733"/>
    </location>
</feature>
<dbReference type="InterPro" id="IPR026074">
    <property type="entry name" value="MAP1"/>
</dbReference>
<feature type="compositionally biased region" description="Basic and acidic residues" evidence="1">
    <location>
        <begin position="1507"/>
        <end position="1532"/>
    </location>
</feature>
<feature type="compositionally biased region" description="Basic and acidic residues" evidence="1">
    <location>
        <begin position="1477"/>
        <end position="1498"/>
    </location>
</feature>
<name>A0A6P7SRI4_9MOLL</name>
<dbReference type="InterPro" id="IPR057480">
    <property type="entry name" value="MAP1A/B/S-like_MBL"/>
</dbReference>
<evidence type="ECO:0000259" key="2">
    <source>
        <dbReference type="Pfam" id="PF23415"/>
    </source>
</evidence>
<feature type="compositionally biased region" description="Acidic residues" evidence="1">
    <location>
        <begin position="1347"/>
        <end position="1367"/>
    </location>
</feature>
<feature type="compositionally biased region" description="Low complexity" evidence="1">
    <location>
        <begin position="1571"/>
        <end position="1603"/>
    </location>
</feature>
<dbReference type="GO" id="GO:0000226">
    <property type="term" value="P:microtubule cytoskeleton organization"/>
    <property type="evidence" value="ECO:0007669"/>
    <property type="project" value="InterPro"/>
</dbReference>
<feature type="compositionally biased region" description="Basic and acidic residues" evidence="1">
    <location>
        <begin position="1541"/>
        <end position="1554"/>
    </location>
</feature>
<feature type="compositionally biased region" description="Basic and acidic residues" evidence="1">
    <location>
        <begin position="834"/>
        <end position="851"/>
    </location>
</feature>
<feature type="compositionally biased region" description="Basic and acidic residues" evidence="1">
    <location>
        <begin position="1153"/>
        <end position="1182"/>
    </location>
</feature>
<dbReference type="GO" id="GO:0005875">
    <property type="term" value="C:microtubule associated complex"/>
    <property type="evidence" value="ECO:0007669"/>
    <property type="project" value="TreeGrafter"/>
</dbReference>
<evidence type="ECO:0000256" key="1">
    <source>
        <dbReference type="SAM" id="MobiDB-lite"/>
    </source>
</evidence>
<feature type="compositionally biased region" description="Polar residues" evidence="1">
    <location>
        <begin position="873"/>
        <end position="883"/>
    </location>
</feature>
<reference evidence="5" key="1">
    <citation type="submission" date="2025-08" db="UniProtKB">
        <authorList>
            <consortium name="RefSeq"/>
        </authorList>
    </citation>
    <scope>IDENTIFICATION</scope>
</reference>
<dbReference type="Proteomes" id="UP000515154">
    <property type="component" value="Linkage group LG9"/>
</dbReference>
<feature type="compositionally biased region" description="Basic and acidic residues" evidence="1">
    <location>
        <begin position="888"/>
        <end position="897"/>
    </location>
</feature>
<dbReference type="Pfam" id="PF25281">
    <property type="entry name" value="MBL_MAP1B"/>
    <property type="match status" value="1"/>
</dbReference>
<dbReference type="KEGG" id="osn:115215514"/>
<evidence type="ECO:0000313" key="4">
    <source>
        <dbReference type="Proteomes" id="UP000515154"/>
    </source>
</evidence>
<dbReference type="GO" id="GO:0043025">
    <property type="term" value="C:neuronal cell body"/>
    <property type="evidence" value="ECO:0007669"/>
    <property type="project" value="TreeGrafter"/>
</dbReference>
<feature type="region of interest" description="Disordered" evidence="1">
    <location>
        <begin position="718"/>
        <end position="807"/>
    </location>
</feature>
<feature type="compositionally biased region" description="Acidic residues" evidence="1">
    <location>
        <begin position="901"/>
        <end position="910"/>
    </location>
</feature>
<feature type="compositionally biased region" description="Basic and acidic residues" evidence="1">
    <location>
        <begin position="1304"/>
        <end position="1318"/>
    </location>
</feature>
<organism evidence="4 5">
    <name type="scientific">Octopus sinensis</name>
    <name type="common">East Asian common octopus</name>
    <dbReference type="NCBI Taxonomy" id="2607531"/>
    <lineage>
        <taxon>Eukaryota</taxon>
        <taxon>Metazoa</taxon>
        <taxon>Spiralia</taxon>
        <taxon>Lophotrochozoa</taxon>
        <taxon>Mollusca</taxon>
        <taxon>Cephalopoda</taxon>
        <taxon>Coleoidea</taxon>
        <taxon>Octopodiformes</taxon>
        <taxon>Octopoda</taxon>
        <taxon>Incirrata</taxon>
        <taxon>Octopodidae</taxon>
        <taxon>Octopus</taxon>
    </lineage>
</organism>
<dbReference type="Pfam" id="PF23415">
    <property type="entry name" value="MAPB1_N"/>
    <property type="match status" value="1"/>
</dbReference>
<feature type="compositionally biased region" description="Basic and acidic residues" evidence="1">
    <location>
        <begin position="1115"/>
        <end position="1143"/>
    </location>
</feature>
<dbReference type="GO" id="GO:0005874">
    <property type="term" value="C:microtubule"/>
    <property type="evidence" value="ECO:0007669"/>
    <property type="project" value="InterPro"/>
</dbReference>
<feature type="compositionally biased region" description="Basic and acidic residues" evidence="1">
    <location>
        <begin position="1431"/>
        <end position="1440"/>
    </location>
</feature>
<dbReference type="GO" id="GO:0045202">
    <property type="term" value="C:synapse"/>
    <property type="evidence" value="ECO:0007669"/>
    <property type="project" value="TreeGrafter"/>
</dbReference>
<sequence>MEDFGTAAATKAALLLIIGEPVTEDHKHLIPEELAKGFRTWDVEAAGVDINEEVSQIANKGALGEEGPYVNSFGPPNAGERVLRYSSTTLSVEALIAPQSTTVKRSLKNFLGAPVKYHHLIYAGHVLHGSGEWILQDAPFSFSSFAATLKDPDVENALKQQEEGILNIHCFATGEWNNANLSKVGSKVLQINLNPEDKLSDLTGVLQFSTYLCNYVKCRSLKEMLRSSDVVGNIRFSKPTLYVFPGCQGDSALFGISGFNLLVNGGYNKKACFWDFTRHLDRIDALLLTHLGIDNLFGINSVLHRKSIENVHPEIGHVYFNAPKGNRNSQDESELDGKPSADSLLINLSNEGDKITDYVRQLRQVVNSCSRPATSPQIDPVNLYHKVGHGSLDMYIMNPVQDSKELKEFYQQWSKQSIQVNGSQCPLPNMLSICALLIWRPADPLEKITRIFFPGNAPQHKIIEGLEKMKTLNVLKFPKCCDKDLNAPKTAVKKSAPLKATRTTSKPLASKSEPIKREAKVEVKSRTSLSKTTNKGLKDDTNKKTSKAKEKSDKPKSSNSVSPKISPPTEVAPSAQSPLDGVPAISEPAAVVKESPPDLVQKDSNLLVDFGSTPAEAPASSPASDPLLDLIGHPSMKAESEQSMNATSPCLMNNQSPEPLPDPTHVERDATAEPEDDQLGSRLNMKQMEDMGIYDDLMGHAQRSDDAIEADKIVSSGSEDKGFDEMEEVHPESLPEPNLVLESQPIQYDDSRHGFSGNESRDITADLLPKPKTLPESEITPETAAPVEMSPERELSPPLPMDSCMSTSMYGSLMEPALPSQAEVLQNLQDDISEEKTKDDSISEDCSEIKENQLMPECEELLSEKPQDLFPSDQPSCEASSPASGRFSPEHQKHDAGLESQDYESQDAEVEGQRAGTESPSFEGQRSGTESPSFEGQRAGTESPSFEGQRAGTESPSFEGQRAGTESPSFEGQRTGTESPSFEGQRAGTESPSFEGQRAGTESPSFEGQRDGTESPSFEGQRDGTESPSFEGQHADSKSPSYEGQRSGTESPSFEGQCTATESSTFENQRRGTETPEYQREYSDTESPEYEREHSGTESPEYERQHASAESPVYEDEHARSESPEREHASEEALGHREQHDMADSPEEQESTSDDHLSDRISPESNHEEMHRETEELDERYSPEGYEAEQDFGAASQMEFHEKDEDKENHGPKGSMHQSDSGTALDQCDEADKQIHEDQIDDEEDEDSSEVASQPETNEMAMDWDEKERSPEGQHFEEQQDHVAAAVEHMTGAKDDASSIPAAFEKDETPQHEGEAKTMEQPVDVHQSHSGEFSSEDGLTAEKELEDRDDTDSIDGGTPDDEKDIDESCGSSKQLSEQSAAAFGLNTSNLSPLAPPFSPSNQSFDPFGQQGNVSYMGGQAANFEGFNADAKPFEPADEWGKPMNLPSPPPPESKKPNGVTAARSSTTSTMKSRTTHSKLDSKTTDKKLADNKKTETKKPTTLGKSKPLTERKTAASSKPEKRLANGDADLKSKPKTSATSLDKRSSSATAERKPLTKSRPLSSTAVKDIKTTTSVSKTESKTKLSTTKRPTSTTSGSRTSPASKPAPPLPPHTTFYVDLTYIPNHGDPTSSDIEFFKRIRARYYVLSALSPNPQILNALLEAKQTWEDKELEVTVIPTYDNETLRHWMGLHRDQLTDLKIDVAPSASRCTIQLQDHETSCSAYRLEF</sequence>
<feature type="compositionally biased region" description="Polar residues" evidence="1">
    <location>
        <begin position="526"/>
        <end position="535"/>
    </location>
</feature>
<feature type="domain" description="Microtubule-associated protein 1B/S N-terminal" evidence="2">
    <location>
        <begin position="14"/>
        <end position="213"/>
    </location>
</feature>
<dbReference type="GO" id="GO:0031114">
    <property type="term" value="P:regulation of microtubule depolymerization"/>
    <property type="evidence" value="ECO:0007669"/>
    <property type="project" value="TreeGrafter"/>
</dbReference>
<dbReference type="GO" id="GO:0005829">
    <property type="term" value="C:cytosol"/>
    <property type="evidence" value="ECO:0007669"/>
    <property type="project" value="TreeGrafter"/>
</dbReference>
<dbReference type="GO" id="GO:0030425">
    <property type="term" value="C:dendrite"/>
    <property type="evidence" value="ECO:0007669"/>
    <property type="project" value="TreeGrafter"/>
</dbReference>
<feature type="compositionally biased region" description="Basic and acidic residues" evidence="1">
    <location>
        <begin position="513"/>
        <end position="525"/>
    </location>
</feature>
<dbReference type="GO" id="GO:0016358">
    <property type="term" value="P:dendrite development"/>
    <property type="evidence" value="ECO:0007669"/>
    <property type="project" value="TreeGrafter"/>
</dbReference>
<feature type="region of interest" description="Disordered" evidence="1">
    <location>
        <begin position="493"/>
        <end position="684"/>
    </location>
</feature>
<evidence type="ECO:0000259" key="3">
    <source>
        <dbReference type="Pfam" id="PF25281"/>
    </source>
</evidence>
<feature type="compositionally biased region" description="Basic and acidic residues" evidence="1">
    <location>
        <begin position="1199"/>
        <end position="1211"/>
    </location>
</feature>
<feature type="region of interest" description="Disordered" evidence="1">
    <location>
        <begin position="821"/>
        <end position="1611"/>
    </location>
</feature>
<dbReference type="GO" id="GO:0007409">
    <property type="term" value="P:axonogenesis"/>
    <property type="evidence" value="ECO:0007669"/>
    <property type="project" value="TreeGrafter"/>
</dbReference>
<gene>
    <name evidence="5" type="primary">LOC115215514</name>
</gene>
<dbReference type="PANTHER" id="PTHR13843:SF12">
    <property type="entry name" value="ATPASE F1_V1_A1 COMPLEX ALPHA_BETA SUBUNIT NUCLEOTIDE-BINDING DOMAIN-CONTAINING PROTEIN"/>
    <property type="match status" value="1"/>
</dbReference>
<feature type="compositionally biased region" description="Basic and acidic residues" evidence="1">
    <location>
        <begin position="1264"/>
        <end position="1281"/>
    </location>
</feature>
<evidence type="ECO:0000313" key="5">
    <source>
        <dbReference type="RefSeq" id="XP_029640546.1"/>
    </source>
</evidence>
<feature type="domain" description="Microtubule-associated protein 1A/B/S-like MBL-like" evidence="3">
    <location>
        <begin position="220"/>
        <end position="486"/>
    </location>
</feature>
<proteinExistence type="predicted"/>
<feature type="compositionally biased region" description="Polar residues" evidence="1">
    <location>
        <begin position="1399"/>
        <end position="1413"/>
    </location>
</feature>